<dbReference type="NCBIfam" id="NF003661">
    <property type="entry name" value="PRK05291.1-3"/>
    <property type="match status" value="1"/>
</dbReference>
<organism evidence="9 10">
    <name type="scientific">Ascobolus immersus RN42</name>
    <dbReference type="NCBI Taxonomy" id="1160509"/>
    <lineage>
        <taxon>Eukaryota</taxon>
        <taxon>Fungi</taxon>
        <taxon>Dikarya</taxon>
        <taxon>Ascomycota</taxon>
        <taxon>Pezizomycotina</taxon>
        <taxon>Pezizomycetes</taxon>
        <taxon>Pezizales</taxon>
        <taxon>Ascobolaceae</taxon>
        <taxon>Ascobolus</taxon>
    </lineage>
</organism>
<dbReference type="InterPro" id="IPR018948">
    <property type="entry name" value="GTP-bd_TrmE_N"/>
</dbReference>
<dbReference type="InterPro" id="IPR027417">
    <property type="entry name" value="P-loop_NTPase"/>
</dbReference>
<sequence length="512" mass="54856">MSLLRRLYSTSSSISESSKKTIFALSTPPGKSALAIIRISGPLASTTFQHLTPTSKPPKPRTPTLRTLSPPTHPTRILDPSTLLLFFPSPRSATGEDLLELHLHGSKPIITSVLRCLGQLPGFVPAEAGEFTKQALWNGKMGLLEVEELGGVLAAETEGELVGWLGAGERRGIYEGWRERLVYCRGVLEADIDFSEDQGLDMAVMEEVEAEIKRLRGEVERYLGNAVNGELLRDGVNLCLLGAPNVGKSSLLNRVVGREAAIVSSEAGTTRDVVDLAVDVGGFKVLLGDTAGLRTATVGGEHKGGVVGAIEQEGIRRAKKRVKEADILLVVLSVNEDGTAVEMPEEVMETVKGYTDVEKHKEGKSVIVVVNKVDLLKDGKLSEEMKAKIHNIIPVAPIVPLTCTGATSREAMANFLEVLVGTIKETTSFHGYDGSSTAAFGATERQRTQLEEVLRCFDRFTEVYEGGDVVLAAEELRDAADLLGKLTGLGGAGAGDVEEVLGVVFQNFCVGK</sequence>
<keyword evidence="2" id="KW-0819">tRNA processing</keyword>
<dbReference type="Pfam" id="PF01926">
    <property type="entry name" value="MMR_HSR1"/>
    <property type="match status" value="1"/>
</dbReference>
<proteinExistence type="inferred from homology"/>
<dbReference type="HAMAP" id="MF_00379">
    <property type="entry name" value="GTPase_MnmE"/>
    <property type="match status" value="1"/>
</dbReference>
<evidence type="ECO:0000259" key="6">
    <source>
        <dbReference type="Pfam" id="PF01926"/>
    </source>
</evidence>
<dbReference type="InterPro" id="IPR005225">
    <property type="entry name" value="Small_GTP-bd"/>
</dbReference>
<dbReference type="Gene3D" id="3.30.1360.120">
    <property type="entry name" value="Probable tRNA modification gtpase trme, domain 1"/>
    <property type="match status" value="1"/>
</dbReference>
<evidence type="ECO:0000256" key="5">
    <source>
        <dbReference type="SAM" id="MobiDB-lite"/>
    </source>
</evidence>
<keyword evidence="9" id="KW-0378">Hydrolase</keyword>
<evidence type="ECO:0000259" key="7">
    <source>
        <dbReference type="Pfam" id="PF10396"/>
    </source>
</evidence>
<dbReference type="GO" id="GO:0030488">
    <property type="term" value="P:tRNA methylation"/>
    <property type="evidence" value="ECO:0007669"/>
    <property type="project" value="TreeGrafter"/>
</dbReference>
<dbReference type="Gene3D" id="3.40.50.300">
    <property type="entry name" value="P-loop containing nucleotide triphosphate hydrolases"/>
    <property type="match status" value="1"/>
</dbReference>
<keyword evidence="4" id="KW-0342">GTP-binding</keyword>
<dbReference type="InterPro" id="IPR025867">
    <property type="entry name" value="MnmE_helical"/>
</dbReference>
<dbReference type="GO" id="GO:0002098">
    <property type="term" value="P:tRNA wobble uridine modification"/>
    <property type="evidence" value="ECO:0007669"/>
    <property type="project" value="TreeGrafter"/>
</dbReference>
<dbReference type="GO" id="GO:0005739">
    <property type="term" value="C:mitochondrion"/>
    <property type="evidence" value="ECO:0007669"/>
    <property type="project" value="TreeGrafter"/>
</dbReference>
<dbReference type="Pfam" id="PF10396">
    <property type="entry name" value="TrmE_N"/>
    <property type="match status" value="1"/>
</dbReference>
<feature type="domain" description="G" evidence="6">
    <location>
        <begin position="238"/>
        <end position="372"/>
    </location>
</feature>
<comment type="similarity">
    <text evidence="1">Belongs to the TRAFAC class TrmE-Era-EngA-EngB-Septin-like GTPase superfamily. TrmE GTPase family.</text>
</comment>
<evidence type="ECO:0000256" key="4">
    <source>
        <dbReference type="ARBA" id="ARBA00023134"/>
    </source>
</evidence>
<dbReference type="GO" id="GO:0005525">
    <property type="term" value="F:GTP binding"/>
    <property type="evidence" value="ECO:0007669"/>
    <property type="project" value="UniProtKB-KW"/>
</dbReference>
<evidence type="ECO:0000313" key="9">
    <source>
        <dbReference type="EMBL" id="RPA82118.1"/>
    </source>
</evidence>
<keyword evidence="3" id="KW-0547">Nucleotide-binding</keyword>
<dbReference type="OrthoDB" id="188276at2759"/>
<dbReference type="NCBIfam" id="TIGR00231">
    <property type="entry name" value="small_GTP"/>
    <property type="match status" value="1"/>
</dbReference>
<evidence type="ECO:0000259" key="8">
    <source>
        <dbReference type="Pfam" id="PF12631"/>
    </source>
</evidence>
<dbReference type="Gene3D" id="1.20.120.430">
    <property type="entry name" value="tRNA modification GTPase MnmE domain 2"/>
    <property type="match status" value="1"/>
</dbReference>
<dbReference type="PANTHER" id="PTHR42714:SF2">
    <property type="entry name" value="TRNA MODIFICATION GTPASE GTPBP3, MITOCHONDRIAL"/>
    <property type="match status" value="1"/>
</dbReference>
<dbReference type="PANTHER" id="PTHR42714">
    <property type="entry name" value="TRNA MODIFICATION GTPASE GTPBP3"/>
    <property type="match status" value="1"/>
</dbReference>
<dbReference type="InterPro" id="IPR006073">
    <property type="entry name" value="GTP-bd"/>
</dbReference>
<evidence type="ECO:0000256" key="3">
    <source>
        <dbReference type="ARBA" id="ARBA00022741"/>
    </source>
</evidence>
<evidence type="ECO:0000256" key="1">
    <source>
        <dbReference type="ARBA" id="ARBA00011043"/>
    </source>
</evidence>
<name>A0A3N4IBU9_ASCIM</name>
<dbReference type="EMBL" id="ML119674">
    <property type="protein sequence ID" value="RPA82118.1"/>
    <property type="molecule type" value="Genomic_DNA"/>
</dbReference>
<gene>
    <name evidence="9" type="ORF">BJ508DRAFT_376023</name>
</gene>
<protein>
    <submittedName>
        <fullName evidence="9">P-loop containing nucleoside triphosphate hydrolase protein</fullName>
    </submittedName>
</protein>
<dbReference type="SUPFAM" id="SSF116878">
    <property type="entry name" value="TrmE connector domain"/>
    <property type="match status" value="1"/>
</dbReference>
<dbReference type="CDD" id="cd14858">
    <property type="entry name" value="TrmE_N"/>
    <property type="match status" value="1"/>
</dbReference>
<accession>A0A3N4IBU9</accession>
<dbReference type="STRING" id="1160509.A0A3N4IBU9"/>
<dbReference type="GO" id="GO:0003924">
    <property type="term" value="F:GTPase activity"/>
    <property type="evidence" value="ECO:0007669"/>
    <property type="project" value="InterPro"/>
</dbReference>
<dbReference type="Proteomes" id="UP000275078">
    <property type="component" value="Unassembled WGS sequence"/>
</dbReference>
<dbReference type="InterPro" id="IPR027368">
    <property type="entry name" value="MnmE_dom2"/>
</dbReference>
<dbReference type="InterPro" id="IPR027266">
    <property type="entry name" value="TrmE/GcvT-like"/>
</dbReference>
<reference evidence="9 10" key="1">
    <citation type="journal article" date="2018" name="Nat. Ecol. Evol.">
        <title>Pezizomycetes genomes reveal the molecular basis of ectomycorrhizal truffle lifestyle.</title>
        <authorList>
            <person name="Murat C."/>
            <person name="Payen T."/>
            <person name="Noel B."/>
            <person name="Kuo A."/>
            <person name="Morin E."/>
            <person name="Chen J."/>
            <person name="Kohler A."/>
            <person name="Krizsan K."/>
            <person name="Balestrini R."/>
            <person name="Da Silva C."/>
            <person name="Montanini B."/>
            <person name="Hainaut M."/>
            <person name="Levati E."/>
            <person name="Barry K.W."/>
            <person name="Belfiori B."/>
            <person name="Cichocki N."/>
            <person name="Clum A."/>
            <person name="Dockter R.B."/>
            <person name="Fauchery L."/>
            <person name="Guy J."/>
            <person name="Iotti M."/>
            <person name="Le Tacon F."/>
            <person name="Lindquist E.A."/>
            <person name="Lipzen A."/>
            <person name="Malagnac F."/>
            <person name="Mello A."/>
            <person name="Molinier V."/>
            <person name="Miyauchi S."/>
            <person name="Poulain J."/>
            <person name="Riccioni C."/>
            <person name="Rubini A."/>
            <person name="Sitrit Y."/>
            <person name="Splivallo R."/>
            <person name="Traeger S."/>
            <person name="Wang M."/>
            <person name="Zifcakova L."/>
            <person name="Wipf D."/>
            <person name="Zambonelli A."/>
            <person name="Paolocci F."/>
            <person name="Nowrousian M."/>
            <person name="Ottonello S."/>
            <person name="Baldrian P."/>
            <person name="Spatafora J.W."/>
            <person name="Henrissat B."/>
            <person name="Nagy L.G."/>
            <person name="Aury J.M."/>
            <person name="Wincker P."/>
            <person name="Grigoriev I.V."/>
            <person name="Bonfante P."/>
            <person name="Martin F.M."/>
        </authorList>
    </citation>
    <scope>NUCLEOTIDE SEQUENCE [LARGE SCALE GENOMIC DNA]</scope>
    <source>
        <strain evidence="9 10">RN42</strain>
    </source>
</reference>
<feature type="domain" description="MnmE helical" evidence="8">
    <location>
        <begin position="168"/>
        <end position="509"/>
    </location>
</feature>
<evidence type="ECO:0000313" key="10">
    <source>
        <dbReference type="Proteomes" id="UP000275078"/>
    </source>
</evidence>
<dbReference type="InterPro" id="IPR031168">
    <property type="entry name" value="G_TrmE"/>
</dbReference>
<dbReference type="InterPro" id="IPR004520">
    <property type="entry name" value="GTPase_MnmE"/>
</dbReference>
<feature type="region of interest" description="Disordered" evidence="5">
    <location>
        <begin position="47"/>
        <end position="73"/>
    </location>
</feature>
<evidence type="ECO:0000256" key="2">
    <source>
        <dbReference type="ARBA" id="ARBA00022694"/>
    </source>
</evidence>
<dbReference type="AlphaFoldDB" id="A0A3N4IBU9"/>
<dbReference type="CDD" id="cd04164">
    <property type="entry name" value="trmE"/>
    <property type="match status" value="1"/>
</dbReference>
<dbReference type="SUPFAM" id="SSF52540">
    <property type="entry name" value="P-loop containing nucleoside triphosphate hydrolases"/>
    <property type="match status" value="1"/>
</dbReference>
<dbReference type="Pfam" id="PF12631">
    <property type="entry name" value="MnmE_helical"/>
    <property type="match status" value="1"/>
</dbReference>
<feature type="domain" description="GTP-binding protein TrmE N-terminal" evidence="7">
    <location>
        <begin position="21"/>
        <end position="140"/>
    </location>
</feature>
<dbReference type="SUPFAM" id="SSF103025">
    <property type="entry name" value="Folate-binding domain"/>
    <property type="match status" value="1"/>
</dbReference>
<keyword evidence="10" id="KW-1185">Reference proteome</keyword>